<organism evidence="1 2">
    <name type="scientific">Kibdelosporangium phytohabitans</name>
    <dbReference type="NCBI Taxonomy" id="860235"/>
    <lineage>
        <taxon>Bacteria</taxon>
        <taxon>Bacillati</taxon>
        <taxon>Actinomycetota</taxon>
        <taxon>Actinomycetes</taxon>
        <taxon>Pseudonocardiales</taxon>
        <taxon>Pseudonocardiaceae</taxon>
        <taxon>Kibdelosporangium</taxon>
    </lineage>
</organism>
<dbReference type="RefSeq" id="WP_054291736.1">
    <property type="nucleotide sequence ID" value="NZ_CP012752.1"/>
</dbReference>
<proteinExistence type="predicted"/>
<name>A0A0N9I1V1_9PSEU</name>
<protein>
    <submittedName>
        <fullName evidence="1">Uncharacterized protein</fullName>
    </submittedName>
</protein>
<evidence type="ECO:0000313" key="2">
    <source>
        <dbReference type="Proteomes" id="UP000063699"/>
    </source>
</evidence>
<reference evidence="1 2" key="1">
    <citation type="submission" date="2015-07" db="EMBL/GenBank/DDBJ databases">
        <title>Genome sequencing of Kibdelosporangium phytohabitans.</title>
        <authorList>
            <person name="Qin S."/>
            <person name="Xing K."/>
        </authorList>
    </citation>
    <scope>NUCLEOTIDE SEQUENCE [LARGE SCALE GENOMIC DNA]</scope>
    <source>
        <strain evidence="1 2">KLBMP1111</strain>
    </source>
</reference>
<dbReference type="STRING" id="860235.AOZ06_25650"/>
<dbReference type="KEGG" id="kphy:AOZ06_25650"/>
<dbReference type="EMBL" id="CP012752">
    <property type="protein sequence ID" value="ALG09832.1"/>
    <property type="molecule type" value="Genomic_DNA"/>
</dbReference>
<keyword evidence="2" id="KW-1185">Reference proteome</keyword>
<dbReference type="AlphaFoldDB" id="A0A0N9I1V1"/>
<dbReference type="Proteomes" id="UP000063699">
    <property type="component" value="Chromosome"/>
</dbReference>
<sequence>MSVRSPARPAVAPAKLTDLSTLMMEPESTVADPPLAVPHSAGVLLLLLLLSPGTPKEPRR</sequence>
<evidence type="ECO:0000313" key="1">
    <source>
        <dbReference type="EMBL" id="ALG09832.1"/>
    </source>
</evidence>
<accession>A0A0N9I1V1</accession>
<gene>
    <name evidence="1" type="ORF">AOZ06_25650</name>
</gene>